<dbReference type="PROSITE" id="PS00678">
    <property type="entry name" value="WD_REPEATS_1"/>
    <property type="match status" value="1"/>
</dbReference>
<keyword evidence="1 3" id="KW-0853">WD repeat</keyword>
<protein>
    <recommendedName>
        <fullName evidence="5">Gem-associated protein 5 TPR domain-containing protein</fullName>
    </recommendedName>
</protein>
<keyword evidence="2" id="KW-0677">Repeat</keyword>
<dbReference type="PANTHER" id="PTHR46362:SF1">
    <property type="entry name" value="GEM-ASSOCIATED PROTEIN 5"/>
    <property type="match status" value="1"/>
</dbReference>
<dbReference type="SMART" id="SM00320">
    <property type="entry name" value="WD40"/>
    <property type="match status" value="8"/>
</dbReference>
<organism evidence="6">
    <name type="scientific">Absidia glauca</name>
    <name type="common">Pin mould</name>
    <dbReference type="NCBI Taxonomy" id="4829"/>
    <lineage>
        <taxon>Eukaryota</taxon>
        <taxon>Fungi</taxon>
        <taxon>Fungi incertae sedis</taxon>
        <taxon>Mucoromycota</taxon>
        <taxon>Mucoromycotina</taxon>
        <taxon>Mucoromycetes</taxon>
        <taxon>Mucorales</taxon>
        <taxon>Cunninghamellaceae</taxon>
        <taxon>Absidia</taxon>
    </lineage>
</organism>
<dbReference type="STRING" id="4829.A0A163L0Y0"/>
<dbReference type="OMA" id="DYAFQMM"/>
<dbReference type="OrthoDB" id="7326421at2759"/>
<dbReference type="Pfam" id="PF00400">
    <property type="entry name" value="WD40"/>
    <property type="match status" value="2"/>
</dbReference>
<sequence length="1101" mass="122783">MALTDERLGSLAAFPPGPNWYSNFTALTTHDFYVYASRNLLVILHLQSLAYRSSFSAALEKINAIDAYTHLCFVAGKDPVVRLWNLLDGSLLSVLQPHKAEVTALKCLREGTIVISGDKTGCIMVQETSGTKSQHYQPVKSEITAMALVKHENIDYISIGYINGIIMVYAIGDDLKLKEQCQLLHTNDAINSLSWQILDHQTNPSDWPSLASSGKRTKDVLIWQVIDSTISCTIKLPKSDNHLTAQQKNTNWIHLTWSPLCSTEIFITSHAGQILRYNVSKSKISSSPRFEQHHSRIVFSLCFASAYNVITSSLDGQIIKWNLREGTVAMVIKTQAGFPYSLDISPISPDQAIIGYGDSAIKLWKCHQIESGRLGKPGDNKGTLGRRSNFYESTNFWRGLRGQVERIQWHPTIEGMAAYSTEYGHVGIYDVYNNKNMTFKEYHAVGAAPSLAWAGDLSEVLAKTNVDGYDTMTDTLITCGGKGGLFLRNAGHPNQAPIPLTTVLEAINPDLYTLLEAKTTLIRTAVATNPSFRYMALGNSDGSMEIYSLQTLRVIYSSNYHRKPITCLHWKDLDGMSLVASGCQNGSIAIHKIDHCMDINPTGKWIEVSNSEEISYLQLHAFLALATTETSPFGTLTAHRQAITCLRWSHHMDQSLLASTSMDNLAIVWNMEPTPTVVGCFENHCGRVFSVCWQYLDPDVLLTGSEDRFVYMWNWKNYTMTIDDVKKITLSRLLREKKRMTKRKPIPMDTTQASKKHDLDPTEGNSSGTDSPKRQKTADRPNSTHKTKMLFETTVKAVKVRNQLKLQQQCFHCSVALYSTSSIDPAEIISSVKNQYSNVVDDDQISKYSTLSLEYLDKESSEGYTLKLLLGEKKDVRNLIGIEVDHLNDSDSKENGMTDLSSATSFLGSDIKLALDFMRSNLSTLGSYHHAGNGMMITDWIALALSPIAGKETWLKMMEEQAQKLTSNGFHHLAATCFMACSKVYDAINVYRQASMYPEAIAIIKVRLPENDPLLSTLYTEWAQQLQTNGQEELAALCYVQSARSGGAIHAIQLLSRRGTESSAFWAACIAKLIGAESVQTLIDRWLTMVKKRTLENNSAQ</sequence>
<evidence type="ECO:0000259" key="5">
    <source>
        <dbReference type="Pfam" id="PF23774"/>
    </source>
</evidence>
<dbReference type="InterPro" id="IPR001680">
    <property type="entry name" value="WD40_rpt"/>
</dbReference>
<feature type="repeat" description="WD" evidence="3">
    <location>
        <begin position="636"/>
        <end position="672"/>
    </location>
</feature>
<dbReference type="Proteomes" id="UP000078561">
    <property type="component" value="Unassembled WGS sequence"/>
</dbReference>
<dbReference type="AlphaFoldDB" id="A0A163L0Y0"/>
<evidence type="ECO:0000313" key="6">
    <source>
        <dbReference type="EMBL" id="SAM03290.1"/>
    </source>
</evidence>
<dbReference type="GO" id="GO:0003730">
    <property type="term" value="F:mRNA 3'-UTR binding"/>
    <property type="evidence" value="ECO:0007669"/>
    <property type="project" value="TreeGrafter"/>
</dbReference>
<evidence type="ECO:0000256" key="1">
    <source>
        <dbReference type="ARBA" id="ARBA00022574"/>
    </source>
</evidence>
<evidence type="ECO:0000313" key="7">
    <source>
        <dbReference type="Proteomes" id="UP000078561"/>
    </source>
</evidence>
<dbReference type="InterPro" id="IPR036322">
    <property type="entry name" value="WD40_repeat_dom_sf"/>
</dbReference>
<dbReference type="PROSITE" id="PS50082">
    <property type="entry name" value="WD_REPEATS_2"/>
    <property type="match status" value="2"/>
</dbReference>
<dbReference type="GO" id="GO:0005634">
    <property type="term" value="C:nucleus"/>
    <property type="evidence" value="ECO:0007669"/>
    <property type="project" value="TreeGrafter"/>
</dbReference>
<feature type="repeat" description="WD" evidence="3">
    <location>
        <begin position="681"/>
        <end position="714"/>
    </location>
</feature>
<dbReference type="GO" id="GO:0000387">
    <property type="term" value="P:spliceosomal snRNP assembly"/>
    <property type="evidence" value="ECO:0007669"/>
    <property type="project" value="TreeGrafter"/>
</dbReference>
<feature type="region of interest" description="Disordered" evidence="4">
    <location>
        <begin position="739"/>
        <end position="786"/>
    </location>
</feature>
<evidence type="ECO:0000256" key="4">
    <source>
        <dbReference type="SAM" id="MobiDB-lite"/>
    </source>
</evidence>
<dbReference type="Gene3D" id="1.25.40.470">
    <property type="match status" value="1"/>
</dbReference>
<gene>
    <name evidence="6" type="primary">ABSGL_09108.1 scaffold 10677</name>
</gene>
<name>A0A163L0Y0_ABSGL</name>
<dbReference type="Gene3D" id="2.130.10.10">
    <property type="entry name" value="YVTN repeat-like/Quinoprotein amine dehydrogenase"/>
    <property type="match status" value="2"/>
</dbReference>
<dbReference type="InterPro" id="IPR056421">
    <property type="entry name" value="TPR_GEMI5"/>
</dbReference>
<dbReference type="PANTHER" id="PTHR46362">
    <property type="entry name" value="GEM-ASSOCIATED PROTEIN 5"/>
    <property type="match status" value="1"/>
</dbReference>
<dbReference type="InterPro" id="IPR019775">
    <property type="entry name" value="WD40_repeat_CS"/>
</dbReference>
<accession>A0A163L0Y0</accession>
<dbReference type="GO" id="GO:0032797">
    <property type="term" value="C:SMN complex"/>
    <property type="evidence" value="ECO:0007669"/>
    <property type="project" value="TreeGrafter"/>
</dbReference>
<dbReference type="EMBL" id="LT554074">
    <property type="protein sequence ID" value="SAM03290.1"/>
    <property type="molecule type" value="Genomic_DNA"/>
</dbReference>
<dbReference type="InterPro" id="IPR015943">
    <property type="entry name" value="WD40/YVTN_repeat-like_dom_sf"/>
</dbReference>
<keyword evidence="7" id="KW-1185">Reference proteome</keyword>
<dbReference type="InterPro" id="IPR052640">
    <property type="entry name" value="Gemin-5"/>
</dbReference>
<evidence type="ECO:0000256" key="3">
    <source>
        <dbReference type="PROSITE-ProRule" id="PRU00221"/>
    </source>
</evidence>
<evidence type="ECO:0000256" key="2">
    <source>
        <dbReference type="ARBA" id="ARBA00022737"/>
    </source>
</evidence>
<reference evidence="6" key="1">
    <citation type="submission" date="2016-04" db="EMBL/GenBank/DDBJ databases">
        <authorList>
            <person name="Evans L.H."/>
            <person name="Alamgir A."/>
            <person name="Owens N."/>
            <person name="Weber N.D."/>
            <person name="Virtaneva K."/>
            <person name="Barbian K."/>
            <person name="Babar A."/>
            <person name="Rosenke K."/>
        </authorList>
    </citation>
    <scope>NUCLEOTIDE SEQUENCE [LARGE SCALE GENOMIC DNA]</scope>
    <source>
        <strain evidence="6">CBS 101.48</strain>
    </source>
</reference>
<proteinExistence type="predicted"/>
<dbReference type="Pfam" id="PF23774">
    <property type="entry name" value="TPR_GEMI5"/>
    <property type="match status" value="1"/>
</dbReference>
<feature type="domain" description="Gem-associated protein 5 TPR" evidence="5">
    <location>
        <begin position="930"/>
        <end position="1082"/>
    </location>
</feature>
<dbReference type="SUPFAM" id="SSF50978">
    <property type="entry name" value="WD40 repeat-like"/>
    <property type="match status" value="2"/>
</dbReference>
<dbReference type="InParanoid" id="A0A163L0Y0"/>